<feature type="compositionally biased region" description="Polar residues" evidence="1">
    <location>
        <begin position="277"/>
        <end position="299"/>
    </location>
</feature>
<dbReference type="Proteomes" id="UP000002497">
    <property type="component" value="Unassembled WGS sequence"/>
</dbReference>
<feature type="region of interest" description="Disordered" evidence="1">
    <location>
        <begin position="264"/>
        <end position="315"/>
    </location>
</feature>
<keyword evidence="3" id="KW-1185">Reference proteome</keyword>
<organism evidence="3">
    <name type="scientific">Coccidioides posadasii (strain RMSCC 757 / Silveira)</name>
    <name type="common">Valley fever fungus</name>
    <dbReference type="NCBI Taxonomy" id="443226"/>
    <lineage>
        <taxon>Eukaryota</taxon>
        <taxon>Fungi</taxon>
        <taxon>Dikarya</taxon>
        <taxon>Ascomycota</taxon>
        <taxon>Pezizomycotina</taxon>
        <taxon>Eurotiomycetes</taxon>
        <taxon>Eurotiomycetidae</taxon>
        <taxon>Onygenales</taxon>
        <taxon>Onygenaceae</taxon>
        <taxon>Coccidioides</taxon>
    </lineage>
</organism>
<dbReference type="VEuPathDB" id="FungiDB:D8B26_003125"/>
<protein>
    <submittedName>
        <fullName evidence="2">Predicted protein</fullName>
    </submittedName>
</protein>
<feature type="compositionally biased region" description="Polar residues" evidence="1">
    <location>
        <begin position="200"/>
        <end position="212"/>
    </location>
</feature>
<dbReference type="HOGENOM" id="CLU_823882_0_0_1"/>
<name>E9CZ64_COCPS</name>
<reference evidence="3" key="2">
    <citation type="submission" date="2010-03" db="EMBL/GenBank/DDBJ databases">
        <title>The genome sequence of Coccidioides posadasii strain Silveira.</title>
        <authorList>
            <consortium name="The Broad Institute Genome Sequencing Center for Infectious Disease"/>
            <person name="Neafsey D."/>
            <person name="Orbach M."/>
            <person name="Henn M.R."/>
            <person name="Cole G.T."/>
            <person name="Galgiani J."/>
            <person name="Gardner M.J."/>
            <person name="Kirkland T.N."/>
            <person name="Taylor J.W."/>
            <person name="Young S.K."/>
            <person name="Zeng Q."/>
            <person name="Koehrsen M."/>
            <person name="Alvarado L."/>
            <person name="Berlin A."/>
            <person name="Borenstein D."/>
            <person name="Chapman S.B."/>
            <person name="Chen Z."/>
            <person name="Engels R."/>
            <person name="Freedman E."/>
            <person name="Gellesch M."/>
            <person name="Goldberg J."/>
            <person name="Griggs A."/>
            <person name="Gujja S."/>
            <person name="Heilman E."/>
            <person name="Heiman D."/>
            <person name="Howarth C."/>
            <person name="Jen D."/>
            <person name="Larson L."/>
            <person name="Mehta T."/>
            <person name="Neiman D."/>
            <person name="Park D."/>
            <person name="Pearson M."/>
            <person name="Richards J."/>
            <person name="Roberts A."/>
            <person name="Saif S."/>
            <person name="Shea T."/>
            <person name="Shenoy N."/>
            <person name="Sisk P."/>
            <person name="Stolte C."/>
            <person name="Sykes S."/>
            <person name="Walk T."/>
            <person name="White J."/>
            <person name="Yandava C."/>
            <person name="Haas B."/>
            <person name="Nusbaum C."/>
            <person name="Birren B."/>
        </authorList>
    </citation>
    <scope>NUCLEOTIDE SEQUENCE [LARGE SCALE GENOMIC DNA]</scope>
    <source>
        <strain evidence="3">RMSCC 757 / Silveira</strain>
    </source>
</reference>
<dbReference type="EMBL" id="GL636488">
    <property type="protein sequence ID" value="EFW20508.1"/>
    <property type="molecule type" value="Genomic_DNA"/>
</dbReference>
<dbReference type="AlphaFoldDB" id="E9CZ64"/>
<feature type="region of interest" description="Disordered" evidence="1">
    <location>
        <begin position="200"/>
        <end position="229"/>
    </location>
</feature>
<dbReference type="VEuPathDB" id="FungiDB:CPSG_02351"/>
<evidence type="ECO:0000256" key="1">
    <source>
        <dbReference type="SAM" id="MobiDB-lite"/>
    </source>
</evidence>
<feature type="region of interest" description="Disordered" evidence="1">
    <location>
        <begin position="18"/>
        <end position="40"/>
    </location>
</feature>
<sequence length="337" mass="36572">MIAGFILGLAKLDKTVSGNGPVPGCSPQPSKEQVGNPAAEDERECKMRTMLDRHLGRFPEPLVAPEQEYQTNQDDLQRSVKRPVAFTDKAQPISSHALTLDLDQRAKTSGRKGWASAASILANDNRAVFIGKHEKGFALPINLPWHWEDENVLVRNFAALTDRIIVEAKKVAPVWAVWLQGEEFPESCALVPDSRGFSRANGQTYPRLTNGRTHPPPGEANSKAANAPSDLPQSYASALPFCDAIFVRLSVLPPAHPPEIAGGLCGERPADSRTPSHKSVSSCLDDTTASTKSLMQGQATPPKGKQSHRQAARGAHLESWPHDLFLLVAHGQNTMPL</sequence>
<reference evidence="3" key="1">
    <citation type="journal article" date="2010" name="Genome Res.">
        <title>Population genomic sequencing of Coccidioides fungi reveals recent hybridization and transposon control.</title>
        <authorList>
            <person name="Neafsey D.E."/>
            <person name="Barker B.M."/>
            <person name="Sharpton T.J."/>
            <person name="Stajich J.E."/>
            <person name="Park D.J."/>
            <person name="Whiston E."/>
            <person name="Hung C.-Y."/>
            <person name="McMahan C."/>
            <person name="White J."/>
            <person name="Sykes S."/>
            <person name="Heiman D."/>
            <person name="Young S."/>
            <person name="Zeng Q."/>
            <person name="Abouelleil A."/>
            <person name="Aftuck L."/>
            <person name="Bessette D."/>
            <person name="Brown A."/>
            <person name="FitzGerald M."/>
            <person name="Lui A."/>
            <person name="Macdonald J.P."/>
            <person name="Priest M."/>
            <person name="Orbach M.J."/>
            <person name="Galgiani J.N."/>
            <person name="Kirkland T.N."/>
            <person name="Cole G.T."/>
            <person name="Birren B.W."/>
            <person name="Henn M.R."/>
            <person name="Taylor J.W."/>
            <person name="Rounsley S.D."/>
        </authorList>
    </citation>
    <scope>NUCLEOTIDE SEQUENCE [LARGE SCALE GENOMIC DNA]</scope>
    <source>
        <strain evidence="3">RMSCC 757 / Silveira</strain>
    </source>
</reference>
<accession>E9CZ64</accession>
<proteinExistence type="predicted"/>
<evidence type="ECO:0000313" key="2">
    <source>
        <dbReference type="EMBL" id="EFW20508.1"/>
    </source>
</evidence>
<evidence type="ECO:0000313" key="3">
    <source>
        <dbReference type="Proteomes" id="UP000002497"/>
    </source>
</evidence>
<gene>
    <name evidence="2" type="ORF">CPSG_02351</name>
</gene>